<keyword evidence="1" id="KW-0472">Membrane</keyword>
<dbReference type="AlphaFoldDB" id="A0A9Q4G038"/>
<comment type="caution">
    <text evidence="2">The sequence shown here is derived from an EMBL/GenBank/DDBJ whole genome shotgun (WGS) entry which is preliminary data.</text>
</comment>
<dbReference type="PANTHER" id="PTHR41771">
    <property type="entry name" value="MEMBRANE PROTEIN-RELATED"/>
    <property type="match status" value="1"/>
</dbReference>
<keyword evidence="3" id="KW-1185">Reference proteome</keyword>
<keyword evidence="1" id="KW-0812">Transmembrane</keyword>
<feature type="transmembrane region" description="Helical" evidence="1">
    <location>
        <begin position="202"/>
        <end position="223"/>
    </location>
</feature>
<reference evidence="2" key="1">
    <citation type="submission" date="2020-06" db="EMBL/GenBank/DDBJ databases">
        <title>Insight into the genomes of haloalkaliphilic bacilli from Kenyan soda lakes.</title>
        <authorList>
            <person name="Mwirichia R."/>
            <person name="Villamizar G.C."/>
            <person name="Poehlein A."/>
            <person name="Mugweru J."/>
            <person name="Kipnyargis A."/>
            <person name="Kiplimo D."/>
            <person name="Orwa P."/>
            <person name="Daniel R."/>
        </authorList>
    </citation>
    <scope>NUCLEOTIDE SEQUENCE</scope>
    <source>
        <strain evidence="2">B1096_S55</strain>
    </source>
</reference>
<evidence type="ECO:0000313" key="3">
    <source>
        <dbReference type="Proteomes" id="UP001057753"/>
    </source>
</evidence>
<accession>A0A9Q4G038</accession>
<dbReference type="EMBL" id="JABXYM010000001">
    <property type="protein sequence ID" value="MCR6097473.1"/>
    <property type="molecule type" value="Genomic_DNA"/>
</dbReference>
<feature type="transmembrane region" description="Helical" evidence="1">
    <location>
        <begin position="230"/>
        <end position="254"/>
    </location>
</feature>
<keyword evidence="1" id="KW-1133">Transmembrane helix</keyword>
<feature type="transmembrane region" description="Helical" evidence="1">
    <location>
        <begin position="274"/>
        <end position="303"/>
    </location>
</feature>
<feature type="transmembrane region" description="Helical" evidence="1">
    <location>
        <begin position="369"/>
        <end position="392"/>
    </location>
</feature>
<feature type="transmembrane region" description="Helical" evidence="1">
    <location>
        <begin position="324"/>
        <end position="349"/>
    </location>
</feature>
<protein>
    <submittedName>
        <fullName evidence="2">YibE/F family protein</fullName>
    </submittedName>
</protein>
<feature type="transmembrane region" description="Helical" evidence="1">
    <location>
        <begin position="176"/>
        <end position="196"/>
    </location>
</feature>
<dbReference type="Proteomes" id="UP001057753">
    <property type="component" value="Unassembled WGS sequence"/>
</dbReference>
<evidence type="ECO:0000313" key="2">
    <source>
        <dbReference type="EMBL" id="MCR6097473.1"/>
    </source>
</evidence>
<sequence>MNVDKTDDYPSNSIPLGGDFLKSLYQRLENISYKQWLICGIIVCCFTASIIFVHTNHTLYERPIAQVTSTEVVDAMEMTDSSGNEDELYTQHITAAIKNGEHKGETIELINEFSLSGGYDQEYQVGNEVFVYIDEVAEGTASLTGVIQDVKRDKYIMYVAWLFIFTLLIIGKKQGFFAMVSLAINALLLSYALDIYITTLNISLLAICAFSVLLFTAISLLLVNGFNQKTYAAVVATLLGTFSAVLITFFVMWITGERGLRYEEMQFLTRPPQMVFMAGVFIGSLGAVMDVAITMSASIFSLYEKDQTISNKALKASGLDIGKDIMGTMTNILFFAYISGSIPSLILYLKNGLPLGYTLSMNLSLELARALSGGIGIVLTIPLGIYASLYFVNKQRAKL</sequence>
<organism evidence="2 3">
    <name type="scientific">Salipaludibacillus agaradhaerens</name>
    <name type="common">Bacillus agaradhaerens</name>
    <dbReference type="NCBI Taxonomy" id="76935"/>
    <lineage>
        <taxon>Bacteria</taxon>
        <taxon>Bacillati</taxon>
        <taxon>Bacillota</taxon>
        <taxon>Bacilli</taxon>
        <taxon>Bacillales</taxon>
        <taxon>Bacillaceae</taxon>
    </lineage>
</organism>
<dbReference type="Pfam" id="PF07907">
    <property type="entry name" value="YibE_F"/>
    <property type="match status" value="1"/>
</dbReference>
<feature type="transmembrane region" description="Helical" evidence="1">
    <location>
        <begin position="36"/>
        <end position="53"/>
    </location>
</feature>
<dbReference type="InterPro" id="IPR012507">
    <property type="entry name" value="YibE_F"/>
</dbReference>
<name>A0A9Q4G038_SALAG</name>
<gene>
    <name evidence="2" type="ORF">HXA33_13045</name>
</gene>
<proteinExistence type="predicted"/>
<feature type="transmembrane region" description="Helical" evidence="1">
    <location>
        <begin position="155"/>
        <end position="171"/>
    </location>
</feature>
<dbReference type="PANTHER" id="PTHR41771:SF1">
    <property type="entry name" value="MEMBRANE PROTEIN"/>
    <property type="match status" value="1"/>
</dbReference>
<evidence type="ECO:0000256" key="1">
    <source>
        <dbReference type="SAM" id="Phobius"/>
    </source>
</evidence>